<dbReference type="EMBL" id="JABEQM010000012">
    <property type="protein sequence ID" value="MBB2202686.1"/>
    <property type="molecule type" value="Genomic_DNA"/>
</dbReference>
<feature type="region of interest" description="Disordered" evidence="1">
    <location>
        <begin position="50"/>
        <end position="82"/>
    </location>
</feature>
<dbReference type="RefSeq" id="WP_182960275.1">
    <property type="nucleotide sequence ID" value="NZ_JABEQM010000012.1"/>
</dbReference>
<dbReference type="Proteomes" id="UP000578030">
    <property type="component" value="Unassembled WGS sequence"/>
</dbReference>
<dbReference type="AlphaFoldDB" id="A0A7W4K977"/>
<evidence type="ECO:0000313" key="2">
    <source>
        <dbReference type="EMBL" id="MBB2202686.1"/>
    </source>
</evidence>
<organism evidence="2 3">
    <name type="scientific">Gluconacetobacter tumulisoli</name>
    <dbReference type="NCBI Taxonomy" id="1286189"/>
    <lineage>
        <taxon>Bacteria</taxon>
        <taxon>Pseudomonadati</taxon>
        <taxon>Pseudomonadota</taxon>
        <taxon>Alphaproteobacteria</taxon>
        <taxon>Acetobacterales</taxon>
        <taxon>Acetobacteraceae</taxon>
        <taxon>Gluconacetobacter</taxon>
    </lineage>
</organism>
<protein>
    <submittedName>
        <fullName evidence="2">Uncharacterized protein</fullName>
    </submittedName>
</protein>
<reference evidence="2 3" key="1">
    <citation type="submission" date="2020-04" db="EMBL/GenBank/DDBJ databases">
        <title>Description of novel Gluconacetobacter.</title>
        <authorList>
            <person name="Sombolestani A."/>
        </authorList>
    </citation>
    <scope>NUCLEOTIDE SEQUENCE [LARGE SCALE GENOMIC DNA]</scope>
    <source>
        <strain evidence="2 3">LMG 27802</strain>
    </source>
</reference>
<proteinExistence type="predicted"/>
<evidence type="ECO:0000313" key="3">
    <source>
        <dbReference type="Proteomes" id="UP000578030"/>
    </source>
</evidence>
<gene>
    <name evidence="2" type="ORF">HLH28_14095</name>
</gene>
<accession>A0A7W4K977</accession>
<name>A0A7W4K977_9PROT</name>
<evidence type="ECO:0000256" key="1">
    <source>
        <dbReference type="SAM" id="MobiDB-lite"/>
    </source>
</evidence>
<comment type="caution">
    <text evidence="2">The sequence shown here is derived from an EMBL/GenBank/DDBJ whole genome shotgun (WGS) entry which is preliminary data.</text>
</comment>
<keyword evidence="3" id="KW-1185">Reference proteome</keyword>
<sequence length="82" mass="8571">MQRHLSTGPALIAALLALHRHTPTPGASPGTGAAGQDMDGMLAAASFPLLPFPKRPVPKRQARRTGHDPVRTSVRAFGTPPS</sequence>